<organism evidence="1 2">
    <name type="scientific">Sapajus apella</name>
    <name type="common">Brown-capped capuchin</name>
    <name type="synonym">Cebus apella</name>
    <dbReference type="NCBI Taxonomy" id="9515"/>
    <lineage>
        <taxon>Eukaryota</taxon>
        <taxon>Metazoa</taxon>
        <taxon>Chordata</taxon>
        <taxon>Craniata</taxon>
        <taxon>Vertebrata</taxon>
        <taxon>Euteleostomi</taxon>
        <taxon>Mammalia</taxon>
        <taxon>Eutheria</taxon>
        <taxon>Euarchontoglires</taxon>
        <taxon>Primates</taxon>
        <taxon>Haplorrhini</taxon>
        <taxon>Platyrrhini</taxon>
        <taxon>Cebidae</taxon>
        <taxon>Cebinae</taxon>
        <taxon>Sapajus</taxon>
    </lineage>
</organism>
<dbReference type="Proteomes" id="UP000504640">
    <property type="component" value="Unplaced"/>
</dbReference>
<dbReference type="GeneID" id="116547609"/>
<gene>
    <name evidence="2" type="primary">LOC116547609</name>
</gene>
<evidence type="ECO:0000313" key="2">
    <source>
        <dbReference type="RefSeq" id="XP_032129393.1"/>
    </source>
</evidence>
<name>A0A6J3HFW0_SAPAP</name>
<reference evidence="2" key="1">
    <citation type="submission" date="2025-08" db="UniProtKB">
        <authorList>
            <consortium name="RefSeq"/>
        </authorList>
    </citation>
    <scope>IDENTIFICATION</scope>
    <source>
        <tissue evidence="2">Blood</tissue>
    </source>
</reference>
<protein>
    <submittedName>
        <fullName evidence="2">Prostaglandin E2 receptor EP4 subtype-like</fullName>
    </submittedName>
</protein>
<keyword evidence="1" id="KW-1185">Reference proteome</keyword>
<proteinExistence type="predicted"/>
<evidence type="ECO:0000313" key="1">
    <source>
        <dbReference type="Proteomes" id="UP000504640"/>
    </source>
</evidence>
<sequence>MAALSLFWNPLTQLHNRELRTTSHRHVHSLQVNVSLLEPNLLNSLGPSTFRVLGNLVAIVMLGKSRKEQKETTFYTLACGW</sequence>
<dbReference type="AlphaFoldDB" id="A0A6J3HFW0"/>
<accession>A0A6J3HFW0</accession>
<dbReference type="RefSeq" id="XP_032129393.1">
    <property type="nucleotide sequence ID" value="XM_032273502.1"/>
</dbReference>